<proteinExistence type="predicted"/>
<dbReference type="Pfam" id="PF14594">
    <property type="entry name" value="Sipho_Gp37"/>
    <property type="match status" value="1"/>
</dbReference>
<name>A0A0F9WIC8_9ZZZZ</name>
<dbReference type="EMBL" id="LAZR01000155">
    <property type="protein sequence ID" value="KKN85711.1"/>
    <property type="molecule type" value="Genomic_DNA"/>
</dbReference>
<evidence type="ECO:0000259" key="1">
    <source>
        <dbReference type="Pfam" id="PF14594"/>
    </source>
</evidence>
<protein>
    <recommendedName>
        <fullName evidence="1">Gp28/Gp37-like domain-containing protein</fullName>
    </recommendedName>
</protein>
<dbReference type="AlphaFoldDB" id="A0A0F9WIC8"/>
<evidence type="ECO:0000313" key="2">
    <source>
        <dbReference type="EMBL" id="KKN85711.1"/>
    </source>
</evidence>
<dbReference type="InterPro" id="IPR029432">
    <property type="entry name" value="Gp28/Gp37-like_dom"/>
</dbReference>
<feature type="domain" description="Gp28/Gp37-like" evidence="1">
    <location>
        <begin position="264"/>
        <end position="538"/>
    </location>
</feature>
<comment type="caution">
    <text evidence="2">The sequence shown here is derived from an EMBL/GenBank/DDBJ whole genome shotgun (WGS) entry which is preliminary data.</text>
</comment>
<gene>
    <name evidence="2" type="ORF">LCGC14_0275160</name>
</gene>
<organism evidence="2">
    <name type="scientific">marine sediment metagenome</name>
    <dbReference type="NCBI Taxonomy" id="412755"/>
    <lineage>
        <taxon>unclassified sequences</taxon>
        <taxon>metagenomes</taxon>
        <taxon>ecological metagenomes</taxon>
    </lineage>
</organism>
<reference evidence="2" key="1">
    <citation type="journal article" date="2015" name="Nature">
        <title>Complex archaea that bridge the gap between prokaryotes and eukaryotes.</title>
        <authorList>
            <person name="Spang A."/>
            <person name="Saw J.H."/>
            <person name="Jorgensen S.L."/>
            <person name="Zaremba-Niedzwiedzka K."/>
            <person name="Martijn J."/>
            <person name="Lind A.E."/>
            <person name="van Eijk R."/>
            <person name="Schleper C."/>
            <person name="Guy L."/>
            <person name="Ettema T.J."/>
        </authorList>
    </citation>
    <scope>NUCLEOTIDE SEQUENCE</scope>
</reference>
<sequence>MADPRITQLVIEVELEAPRRITQLVIEVELEAPRKITQQVIEVELIPGPQATQVMIEVDISSESIYGLGIATQAMLEVDLTNAATRHSQVMLEVDVSDMLAWLYADSFYLAATKVAPATTQDHLFLRARIQAPFTQQLDFSLRAQIEAVKEFDLMAKIRLPTPLVTVYYDDFDGPYEIRLLDHDGNLLHVIDQYTEVEFVRAVNGQWHSGYGWFRLTGAASLLPVDDFTLDRIIQVRRLSSTGPVVVFEGFHRFTKVWNPPGKGVQMFMSSGPDLKHLAKRRIVIPFPADRAFFSISGPFTDTMRHLISLNATSFAGVDRAMARLRVQSFDHLGVPLNLHFRYTPVHEELENLAQVGEGADWDINQNGAYIDFDVFYPFKGKDRRRNGVQGWPEMVWSIDRATLVEPAYEEDRVDEITVTYVGGEGIGADREILVRTNIASRDEDSPWNRIETFIEASKETSLASLAALGDAYNVEHGLVRLFELRSAPKEVLSYGSKWNLGDICTGEYTHGGVFDMRIVAVREKLNRETGITVEPVFFIYPRLEDY</sequence>
<accession>A0A0F9WIC8</accession>